<dbReference type="KEGG" id="sci:B446_03060"/>
<dbReference type="Gene3D" id="2.60.40.1260">
    <property type="entry name" value="Lamin Tail domain"/>
    <property type="match status" value="1"/>
</dbReference>
<sequence>MTPLRLTAAAAVAALAVGAVALPAAAADRPGPHWDRSQVVIGDVQYGPSRFERSNHSLNREWVEITNNGRRDVNLRGWTLSDGDGNTYTFRFYRLEGRSSVRVHTGYGRDGGADVYQDRRRSVWDRDADTASLRDERGRLVDATSWGGDRRDHRHFGDDDSDFRGDARGRQDERHFPGRDDDPRGRQDDGHGQDHDRRGDHRH</sequence>
<keyword evidence="2" id="KW-0732">Signal</keyword>
<dbReference type="eggNOG" id="COG2333">
    <property type="taxonomic scope" value="Bacteria"/>
</dbReference>
<dbReference type="SUPFAM" id="SSF74853">
    <property type="entry name" value="Lamin A/C globular tail domain"/>
    <property type="match status" value="1"/>
</dbReference>
<dbReference type="HOGENOM" id="CLU_116745_0_0_11"/>
<evidence type="ECO:0000259" key="3">
    <source>
        <dbReference type="PROSITE" id="PS51841"/>
    </source>
</evidence>
<proteinExistence type="predicted"/>
<keyword evidence="5" id="KW-1185">Reference proteome</keyword>
<dbReference type="Proteomes" id="UP000015423">
    <property type="component" value="Chromosome"/>
</dbReference>
<evidence type="ECO:0000313" key="5">
    <source>
        <dbReference type="Proteomes" id="UP000015423"/>
    </source>
</evidence>
<evidence type="ECO:0000256" key="1">
    <source>
        <dbReference type="SAM" id="MobiDB-lite"/>
    </source>
</evidence>
<evidence type="ECO:0000256" key="2">
    <source>
        <dbReference type="SAM" id="SignalP"/>
    </source>
</evidence>
<dbReference type="PATRIC" id="fig|1214242.5.peg.630"/>
<reference evidence="5" key="1">
    <citation type="submission" date="2012-10" db="EMBL/GenBank/DDBJ databases">
        <title>The complete genome sequence of Streptomyces collinus Tu 365.</title>
        <authorList>
            <person name="Ruckert C."/>
            <person name="Szczepanowski R."/>
            <person name="Goesmann A."/>
            <person name="Pross E.K."/>
            <person name="Musiol E.M."/>
            <person name="Blin K."/>
            <person name="Wohlleben W."/>
            <person name="Puhler A."/>
            <person name="Weber T."/>
            <person name="Kalinowski J."/>
        </authorList>
    </citation>
    <scope>NUCLEOTIDE SEQUENCE [LARGE SCALE GENOMIC DNA]</scope>
    <source>
        <strain evidence="5">DSM 40733 / Tue 365</strain>
    </source>
</reference>
<feature type="signal peptide" evidence="2">
    <location>
        <begin position="1"/>
        <end position="26"/>
    </location>
</feature>
<dbReference type="AlphaFoldDB" id="S5UWP0"/>
<dbReference type="InterPro" id="IPR001322">
    <property type="entry name" value="Lamin_tail_dom"/>
</dbReference>
<name>S5UWP0_STRC3</name>
<accession>S5UWP0</accession>
<feature type="chain" id="PRO_5004541555" description="LTD domain-containing protein" evidence="2">
    <location>
        <begin position="27"/>
        <end position="203"/>
    </location>
</feature>
<dbReference type="InterPro" id="IPR036415">
    <property type="entry name" value="Lamin_tail_dom_sf"/>
</dbReference>
<dbReference type="Pfam" id="PF00932">
    <property type="entry name" value="LTD"/>
    <property type="match status" value="1"/>
</dbReference>
<protein>
    <recommendedName>
        <fullName evidence="3">LTD domain-containing protein</fullName>
    </recommendedName>
</protein>
<reference evidence="4 5" key="2">
    <citation type="journal article" date="2013" name="J. Biotechnol.">
        <title>Complete genome sequence of the kirromycin producer Streptomyces collinus Tu 365 consisting of a linear chromosome and two linear plasmids.</title>
        <authorList>
            <person name="Ruckert C."/>
            <person name="Szczepanowski R."/>
            <person name="Albersmeier A."/>
            <person name="Goesmann A."/>
            <person name="Iftime D."/>
            <person name="Musiol E.M."/>
            <person name="Blin K."/>
            <person name="Wohlleben W."/>
            <person name="Puhler A."/>
            <person name="Kalinowski J."/>
            <person name="Weber T."/>
        </authorList>
    </citation>
    <scope>NUCLEOTIDE SEQUENCE [LARGE SCALE GENOMIC DNA]</scope>
    <source>
        <strain evidence="5">DSM 40733 / Tue 365</strain>
    </source>
</reference>
<dbReference type="EMBL" id="CP006259">
    <property type="protein sequence ID" value="AGS67444.1"/>
    <property type="molecule type" value="Genomic_DNA"/>
</dbReference>
<feature type="compositionally biased region" description="Basic and acidic residues" evidence="1">
    <location>
        <begin position="148"/>
        <end position="203"/>
    </location>
</feature>
<gene>
    <name evidence="4" type="ORF">B446_03060</name>
</gene>
<evidence type="ECO:0000313" key="4">
    <source>
        <dbReference type="EMBL" id="AGS67444.1"/>
    </source>
</evidence>
<dbReference type="PROSITE" id="PS51841">
    <property type="entry name" value="LTD"/>
    <property type="match status" value="1"/>
</dbReference>
<organism evidence="4 5">
    <name type="scientific">Streptomyces collinus (strain DSM 40733 / Tue 365)</name>
    <dbReference type="NCBI Taxonomy" id="1214242"/>
    <lineage>
        <taxon>Bacteria</taxon>
        <taxon>Bacillati</taxon>
        <taxon>Actinomycetota</taxon>
        <taxon>Actinomycetes</taxon>
        <taxon>Kitasatosporales</taxon>
        <taxon>Streptomycetaceae</taxon>
        <taxon>Streptomyces</taxon>
    </lineage>
</organism>
<dbReference type="STRING" id="1214242.B446_03060"/>
<feature type="region of interest" description="Disordered" evidence="1">
    <location>
        <begin position="143"/>
        <end position="203"/>
    </location>
</feature>
<feature type="domain" description="LTD" evidence="3">
    <location>
        <begin position="30"/>
        <end position="148"/>
    </location>
</feature>